<evidence type="ECO:0000256" key="4">
    <source>
        <dbReference type="HAMAP-Rule" id="MF_03007"/>
    </source>
</evidence>
<dbReference type="GO" id="GO:0016282">
    <property type="term" value="C:eukaryotic 43S preinitiation complex"/>
    <property type="evidence" value="ECO:0007669"/>
    <property type="project" value="UniProtKB-UniRule"/>
</dbReference>
<dbReference type="InterPro" id="IPR045810">
    <property type="entry name" value="eIF3h_C"/>
</dbReference>
<evidence type="ECO:0000256" key="1">
    <source>
        <dbReference type="ARBA" id="ARBA00022490"/>
    </source>
</evidence>
<dbReference type="InterPro" id="IPR037518">
    <property type="entry name" value="MPN"/>
</dbReference>
<evidence type="ECO:0000256" key="3">
    <source>
        <dbReference type="ARBA" id="ARBA00022917"/>
    </source>
</evidence>
<dbReference type="CDD" id="cd08065">
    <property type="entry name" value="MPN_eIF3h"/>
    <property type="match status" value="1"/>
</dbReference>
<dbReference type="Proteomes" id="UP000241769">
    <property type="component" value="Unassembled WGS sequence"/>
</dbReference>
<dbReference type="InParanoid" id="A0A2P6NQ22"/>
<dbReference type="STRING" id="1890364.A0A2P6NQ22"/>
<comment type="similarity">
    <text evidence="4">Belongs to the eIF-3 subunit H family.</text>
</comment>
<evidence type="ECO:0000256" key="2">
    <source>
        <dbReference type="ARBA" id="ARBA00022540"/>
    </source>
</evidence>
<gene>
    <name evidence="7" type="ORF">PROFUN_05769</name>
</gene>
<dbReference type="GO" id="GO:0033290">
    <property type="term" value="C:eukaryotic 48S preinitiation complex"/>
    <property type="evidence" value="ECO:0007669"/>
    <property type="project" value="UniProtKB-UniRule"/>
</dbReference>
<evidence type="ECO:0000313" key="7">
    <source>
        <dbReference type="EMBL" id="PRP85998.1"/>
    </source>
</evidence>
<dbReference type="GO" id="GO:0003743">
    <property type="term" value="F:translation initiation factor activity"/>
    <property type="evidence" value="ECO:0007669"/>
    <property type="project" value="UniProtKB-UniRule"/>
</dbReference>
<reference evidence="7 8" key="1">
    <citation type="journal article" date="2018" name="Genome Biol. Evol.">
        <title>Multiple Roots of Fruiting Body Formation in Amoebozoa.</title>
        <authorList>
            <person name="Hillmann F."/>
            <person name="Forbes G."/>
            <person name="Novohradska S."/>
            <person name="Ferling I."/>
            <person name="Riege K."/>
            <person name="Groth M."/>
            <person name="Westermann M."/>
            <person name="Marz M."/>
            <person name="Spaller T."/>
            <person name="Winckler T."/>
            <person name="Schaap P."/>
            <person name="Glockner G."/>
        </authorList>
    </citation>
    <scope>NUCLEOTIDE SEQUENCE [LARGE SCALE GENOMIC DNA]</scope>
    <source>
        <strain evidence="7 8">Jena</strain>
    </source>
</reference>
<accession>A0A2P6NQ22</accession>
<keyword evidence="2 4" id="KW-0396">Initiation factor</keyword>
<comment type="subcellular location">
    <subcellularLocation>
        <location evidence="4">Cytoplasm</location>
    </subcellularLocation>
</comment>
<dbReference type="Pfam" id="PF19445">
    <property type="entry name" value="eIF3h_C"/>
    <property type="match status" value="1"/>
</dbReference>
<dbReference type="GO" id="GO:0005852">
    <property type="term" value="C:eukaryotic translation initiation factor 3 complex"/>
    <property type="evidence" value="ECO:0007669"/>
    <property type="project" value="UniProtKB-UniRule"/>
</dbReference>
<dbReference type="SMART" id="SM00232">
    <property type="entry name" value="JAB_MPN"/>
    <property type="match status" value="1"/>
</dbReference>
<keyword evidence="8" id="KW-1185">Reference proteome</keyword>
<dbReference type="PANTHER" id="PTHR10410">
    <property type="entry name" value="EUKARYOTIC TRANSLATION INITIATION FACTOR 3 -RELATED"/>
    <property type="match status" value="1"/>
</dbReference>
<dbReference type="EMBL" id="MDYQ01000036">
    <property type="protein sequence ID" value="PRP85998.1"/>
    <property type="molecule type" value="Genomic_DNA"/>
</dbReference>
<dbReference type="GO" id="GO:0008237">
    <property type="term" value="F:metallopeptidase activity"/>
    <property type="evidence" value="ECO:0007669"/>
    <property type="project" value="InterPro"/>
</dbReference>
<proteinExistence type="inferred from homology"/>
<dbReference type="GO" id="GO:0001732">
    <property type="term" value="P:formation of cytoplasmic translation initiation complex"/>
    <property type="evidence" value="ECO:0007669"/>
    <property type="project" value="UniProtKB-UniRule"/>
</dbReference>
<protein>
    <recommendedName>
        <fullName evidence="4">Eukaryotic translation initiation factor 3 subunit H</fullName>
        <shortName evidence="4">eIF3h</shortName>
    </recommendedName>
</protein>
<feature type="domain" description="MPN" evidence="6">
    <location>
        <begin position="4"/>
        <end position="142"/>
    </location>
</feature>
<dbReference type="FunCoup" id="A0A2P6NQ22">
    <property type="interactions" value="1055"/>
</dbReference>
<comment type="subunit">
    <text evidence="4">Component of the eukaryotic translation initiation factor 3 (eIF-3) complex.</text>
</comment>
<keyword evidence="1 4" id="KW-0963">Cytoplasm</keyword>
<keyword evidence="3 4" id="KW-0648">Protein biosynthesis</keyword>
<comment type="function">
    <text evidence="4">Component of the eukaryotic translation initiation factor 3 (eIF-3) complex, which is involved in protein synthesis of a specialized repertoire of mRNAs and, together with other initiation factors, stimulates binding of mRNA and methionyl-tRNAi to the 40S ribosome. The eIF-3 complex specifically targets and initiates translation of a subset of mRNAs involved in cell proliferation.</text>
</comment>
<dbReference type="OrthoDB" id="10265695at2759"/>
<sequence length="303" mass="34857">MAGVTVEGLVIIKIIKHCRENRPQLVFGELLGLDFEDSLEVTNCFPHLSKIEEEGEDQEKATNEAAEYAHKMMRCLQEVNVDHNAVGWYSSNYMGKFFNENTIETQFNYQKRLPSSVVLVYDPVKTSQGSLALKAYRLTDRFMDLYKTQQFSKESLSKSGISFDAIYNEVPIKIHNSLLVNAFLSELEQSGTNECDLERFDLQTNPYLEKTLECLIDTLDELNAEQAKFQFWQKSVQRQALQQTKWQQNRKEGEDNTPKAIPEPSRLDSLVYTNQVDSYCQQIKQFSGNNFAKLWLVSGVSEN</sequence>
<dbReference type="InterPro" id="IPR050242">
    <property type="entry name" value="JAMM_MPN+_peptidase_M67A"/>
</dbReference>
<dbReference type="AlphaFoldDB" id="A0A2P6NQ22"/>
<dbReference type="InterPro" id="IPR000555">
    <property type="entry name" value="JAMM/MPN+_dom"/>
</dbReference>
<evidence type="ECO:0000256" key="5">
    <source>
        <dbReference type="SAM" id="MobiDB-lite"/>
    </source>
</evidence>
<evidence type="ECO:0000259" key="6">
    <source>
        <dbReference type="PROSITE" id="PS50249"/>
    </source>
</evidence>
<name>A0A2P6NQ22_9EUKA</name>
<organism evidence="7 8">
    <name type="scientific">Planoprotostelium fungivorum</name>
    <dbReference type="NCBI Taxonomy" id="1890364"/>
    <lineage>
        <taxon>Eukaryota</taxon>
        <taxon>Amoebozoa</taxon>
        <taxon>Evosea</taxon>
        <taxon>Variosea</taxon>
        <taxon>Cavosteliida</taxon>
        <taxon>Cavosteliaceae</taxon>
        <taxon>Planoprotostelium</taxon>
    </lineage>
</organism>
<comment type="caution">
    <text evidence="7">The sequence shown here is derived from an EMBL/GenBank/DDBJ whole genome shotgun (WGS) entry which is preliminary data.</text>
</comment>
<feature type="region of interest" description="Disordered" evidence="5">
    <location>
        <begin position="243"/>
        <end position="264"/>
    </location>
</feature>
<evidence type="ECO:0000313" key="8">
    <source>
        <dbReference type="Proteomes" id="UP000241769"/>
    </source>
</evidence>
<dbReference type="Pfam" id="PF01398">
    <property type="entry name" value="JAB"/>
    <property type="match status" value="1"/>
</dbReference>
<dbReference type="Gene3D" id="3.40.140.10">
    <property type="entry name" value="Cytidine Deaminase, domain 2"/>
    <property type="match status" value="1"/>
</dbReference>
<dbReference type="InterPro" id="IPR027524">
    <property type="entry name" value="eIF3h"/>
</dbReference>
<dbReference type="HAMAP" id="MF_03007">
    <property type="entry name" value="eIF3h"/>
    <property type="match status" value="1"/>
</dbReference>
<dbReference type="PROSITE" id="PS50249">
    <property type="entry name" value="MPN"/>
    <property type="match status" value="1"/>
</dbReference>